<comment type="subcellular location">
    <subcellularLocation>
        <location evidence="10 11">Cytoplasm</location>
    </subcellularLocation>
</comment>
<evidence type="ECO:0000259" key="13">
    <source>
        <dbReference type="Pfam" id="PF02875"/>
    </source>
</evidence>
<evidence type="ECO:0000256" key="5">
    <source>
        <dbReference type="ARBA" id="ARBA00022840"/>
    </source>
</evidence>
<dbReference type="InterPro" id="IPR005863">
    <property type="entry name" value="UDP-N-AcMur_synth"/>
</dbReference>
<dbReference type="PANTHER" id="PTHR43024:SF1">
    <property type="entry name" value="UDP-N-ACETYLMURAMOYL-TRIPEPTIDE--D-ALANYL-D-ALANINE LIGASE"/>
    <property type="match status" value="1"/>
</dbReference>
<evidence type="ECO:0000256" key="2">
    <source>
        <dbReference type="ARBA" id="ARBA00022598"/>
    </source>
</evidence>
<dbReference type="InterPro" id="IPR051046">
    <property type="entry name" value="MurCDEF_CellWall_CoF430Synth"/>
</dbReference>
<dbReference type="SUPFAM" id="SSF53244">
    <property type="entry name" value="MurD-like peptide ligases, peptide-binding domain"/>
    <property type="match status" value="1"/>
</dbReference>
<evidence type="ECO:0000256" key="1">
    <source>
        <dbReference type="ARBA" id="ARBA00022490"/>
    </source>
</evidence>
<keyword evidence="5 10" id="KW-0067">ATP-binding</keyword>
<evidence type="ECO:0000256" key="9">
    <source>
        <dbReference type="ARBA" id="ARBA00023316"/>
    </source>
</evidence>
<dbReference type="EC" id="6.3.2.10" evidence="10 11"/>
<dbReference type="Pfam" id="PF02875">
    <property type="entry name" value="Mur_ligase_C"/>
    <property type="match status" value="1"/>
</dbReference>
<comment type="caution">
    <text evidence="10">Lacks conserved residue(s) required for the propagation of feature annotation.</text>
</comment>
<dbReference type="UniPathway" id="UPA00219"/>
<evidence type="ECO:0000256" key="8">
    <source>
        <dbReference type="ARBA" id="ARBA00023306"/>
    </source>
</evidence>
<comment type="similarity">
    <text evidence="10">Belongs to the MurCDEF family. MurF subfamily.</text>
</comment>
<evidence type="ECO:0000256" key="6">
    <source>
        <dbReference type="ARBA" id="ARBA00022960"/>
    </source>
</evidence>
<dbReference type="GO" id="GO:0051301">
    <property type="term" value="P:cell division"/>
    <property type="evidence" value="ECO:0007669"/>
    <property type="project" value="UniProtKB-KW"/>
</dbReference>
<feature type="domain" description="Mur ligase central" evidence="14">
    <location>
        <begin position="105"/>
        <end position="291"/>
    </location>
</feature>
<dbReference type="NCBIfam" id="TIGR01143">
    <property type="entry name" value="murF"/>
    <property type="match status" value="1"/>
</dbReference>
<evidence type="ECO:0000313" key="15">
    <source>
        <dbReference type="EMBL" id="TXK65014.1"/>
    </source>
</evidence>
<dbReference type="SUPFAM" id="SSF63418">
    <property type="entry name" value="MurE/MurF N-terminal domain"/>
    <property type="match status" value="1"/>
</dbReference>
<name>A0A5C8KY84_9GAMM</name>
<comment type="function">
    <text evidence="10 11">Involved in cell wall formation. Catalyzes the final step in the synthesis of UDP-N-acetylmuramoyl-pentapeptide, the precursor of murein.</text>
</comment>
<keyword evidence="6 10" id="KW-0133">Cell shape</keyword>
<dbReference type="PANTHER" id="PTHR43024">
    <property type="entry name" value="UDP-N-ACETYLMURAMOYL-TRIPEPTIDE--D-ALANYL-D-ALANINE LIGASE"/>
    <property type="match status" value="1"/>
</dbReference>
<dbReference type="SUPFAM" id="SSF53623">
    <property type="entry name" value="MurD-like peptide ligases, catalytic domain"/>
    <property type="match status" value="1"/>
</dbReference>
<dbReference type="GO" id="GO:0008766">
    <property type="term" value="F:UDP-N-acetylmuramoylalanyl-D-glutamyl-2,6-diaminopimelate-D-alanyl-D-alanine ligase activity"/>
    <property type="evidence" value="ECO:0007669"/>
    <property type="project" value="RHEA"/>
</dbReference>
<protein>
    <recommendedName>
        <fullName evidence="10 11">UDP-N-acetylmuramoyl-tripeptide--D-alanyl-D-alanine ligase</fullName>
        <ecNumber evidence="10 11">6.3.2.10</ecNumber>
    </recommendedName>
    <alternativeName>
        <fullName evidence="10">D-alanyl-D-alanine-adding enzyme</fullName>
    </alternativeName>
</protein>
<proteinExistence type="inferred from homology"/>
<keyword evidence="7 10" id="KW-0573">Peptidoglycan synthesis</keyword>
<evidence type="ECO:0000256" key="3">
    <source>
        <dbReference type="ARBA" id="ARBA00022618"/>
    </source>
</evidence>
<dbReference type="InterPro" id="IPR035911">
    <property type="entry name" value="MurE/MurF_N"/>
</dbReference>
<dbReference type="InterPro" id="IPR004101">
    <property type="entry name" value="Mur_ligase_C"/>
</dbReference>
<evidence type="ECO:0000256" key="7">
    <source>
        <dbReference type="ARBA" id="ARBA00022984"/>
    </source>
</evidence>
<keyword evidence="1 10" id="KW-0963">Cytoplasm</keyword>
<feature type="domain" description="Mur ligase C-terminal" evidence="13">
    <location>
        <begin position="317"/>
        <end position="433"/>
    </location>
</feature>
<comment type="pathway">
    <text evidence="10 11">Cell wall biogenesis; peptidoglycan biosynthesis.</text>
</comment>
<dbReference type="HAMAP" id="MF_02019">
    <property type="entry name" value="MurF"/>
    <property type="match status" value="1"/>
</dbReference>
<dbReference type="RefSeq" id="WP_147890934.1">
    <property type="nucleotide sequence ID" value="NZ_VRTS01000002.1"/>
</dbReference>
<dbReference type="GO" id="GO:0071555">
    <property type="term" value="P:cell wall organization"/>
    <property type="evidence" value="ECO:0007669"/>
    <property type="project" value="UniProtKB-KW"/>
</dbReference>
<gene>
    <name evidence="10" type="primary">murF</name>
    <name evidence="15" type="ORF">FU658_04220</name>
</gene>
<dbReference type="Gene3D" id="3.40.1390.10">
    <property type="entry name" value="MurE/MurF, N-terminal domain"/>
    <property type="match status" value="1"/>
</dbReference>
<feature type="domain" description="Mur ligase N-terminal catalytic" evidence="12">
    <location>
        <begin position="23"/>
        <end position="71"/>
    </location>
</feature>
<keyword evidence="3 10" id="KW-0132">Cell division</keyword>
<evidence type="ECO:0000259" key="12">
    <source>
        <dbReference type="Pfam" id="PF01225"/>
    </source>
</evidence>
<evidence type="ECO:0000313" key="16">
    <source>
        <dbReference type="Proteomes" id="UP000321248"/>
    </source>
</evidence>
<dbReference type="InterPro" id="IPR000713">
    <property type="entry name" value="Mur_ligase_N"/>
</dbReference>
<keyword evidence="16" id="KW-1185">Reference proteome</keyword>
<evidence type="ECO:0000256" key="4">
    <source>
        <dbReference type="ARBA" id="ARBA00022741"/>
    </source>
</evidence>
<dbReference type="GO" id="GO:0005524">
    <property type="term" value="F:ATP binding"/>
    <property type="evidence" value="ECO:0007669"/>
    <property type="project" value="UniProtKB-UniRule"/>
</dbReference>
<comment type="catalytic activity">
    <reaction evidence="10 11">
        <text>D-alanyl-D-alanine + UDP-N-acetyl-alpha-D-muramoyl-L-alanyl-gamma-D-glutamyl-meso-2,6-diaminopimelate + ATP = UDP-N-acetyl-alpha-D-muramoyl-L-alanyl-gamma-D-glutamyl-meso-2,6-diaminopimeloyl-D-alanyl-D-alanine + ADP + phosphate + H(+)</text>
        <dbReference type="Rhea" id="RHEA:28374"/>
        <dbReference type="ChEBI" id="CHEBI:15378"/>
        <dbReference type="ChEBI" id="CHEBI:30616"/>
        <dbReference type="ChEBI" id="CHEBI:43474"/>
        <dbReference type="ChEBI" id="CHEBI:57822"/>
        <dbReference type="ChEBI" id="CHEBI:61386"/>
        <dbReference type="ChEBI" id="CHEBI:83905"/>
        <dbReference type="ChEBI" id="CHEBI:456216"/>
        <dbReference type="EC" id="6.3.2.10"/>
    </reaction>
</comment>
<keyword evidence="8 10" id="KW-0131">Cell cycle</keyword>
<keyword evidence="4 10" id="KW-0547">Nucleotide-binding</keyword>
<dbReference type="Gene3D" id="3.90.190.20">
    <property type="entry name" value="Mur ligase, C-terminal domain"/>
    <property type="match status" value="1"/>
</dbReference>
<dbReference type="Proteomes" id="UP000321248">
    <property type="component" value="Unassembled WGS sequence"/>
</dbReference>
<evidence type="ECO:0000256" key="11">
    <source>
        <dbReference type="RuleBase" id="RU004136"/>
    </source>
</evidence>
<keyword evidence="2 10" id="KW-0436">Ligase</keyword>
<dbReference type="OrthoDB" id="9801978at2"/>
<dbReference type="EMBL" id="VRTS01000002">
    <property type="protein sequence ID" value="TXK65014.1"/>
    <property type="molecule type" value="Genomic_DNA"/>
</dbReference>
<accession>A0A5C8KY84</accession>
<dbReference type="AlphaFoldDB" id="A0A5C8KY84"/>
<dbReference type="InterPro" id="IPR036565">
    <property type="entry name" value="Mur-like_cat_sf"/>
</dbReference>
<dbReference type="GO" id="GO:0047480">
    <property type="term" value="F:UDP-N-acetylmuramoyl-tripeptide-D-alanyl-D-alanine ligase activity"/>
    <property type="evidence" value="ECO:0007669"/>
    <property type="project" value="UniProtKB-UniRule"/>
</dbReference>
<evidence type="ECO:0000259" key="14">
    <source>
        <dbReference type="Pfam" id="PF08245"/>
    </source>
</evidence>
<evidence type="ECO:0000256" key="10">
    <source>
        <dbReference type="HAMAP-Rule" id="MF_02019"/>
    </source>
</evidence>
<reference evidence="15 16" key="1">
    <citation type="submission" date="2019-08" db="EMBL/GenBank/DDBJ databases">
        <authorList>
            <person name="Karlyshev A.V."/>
        </authorList>
    </citation>
    <scope>NUCLEOTIDE SEQUENCE [LARGE SCALE GENOMIC DNA]</scope>
    <source>
        <strain evidence="15 16">Alg18-2.2</strain>
    </source>
</reference>
<dbReference type="Pfam" id="PF01225">
    <property type="entry name" value="Mur_ligase"/>
    <property type="match status" value="1"/>
</dbReference>
<dbReference type="GO" id="GO:0008360">
    <property type="term" value="P:regulation of cell shape"/>
    <property type="evidence" value="ECO:0007669"/>
    <property type="project" value="UniProtKB-KW"/>
</dbReference>
<keyword evidence="9 10" id="KW-0961">Cell wall biogenesis/degradation</keyword>
<dbReference type="GO" id="GO:0005737">
    <property type="term" value="C:cytoplasm"/>
    <property type="evidence" value="ECO:0007669"/>
    <property type="project" value="UniProtKB-SubCell"/>
</dbReference>
<comment type="caution">
    <text evidence="15">The sequence shown here is derived from an EMBL/GenBank/DDBJ whole genome shotgun (WGS) entry which is preliminary data.</text>
</comment>
<sequence>MRPVMLSQVAQWCEGRLLGEDREITSVGTDSRQACPGMLFVALRGARVDGHEHAADAVAAGASALLVQRRLDCDASQVLCADTESALGDLAAGIAQGRPARTLAITGSNGKTGVKTLTAAILSGVAPTYANPGNRNNEIGLPLAVIDAPEDAAFAIYEMGAGKPGDIAYLTAIARPDIALVNNIGPAHLERMGTLLAIAETKGAIYEALPADGIAVINADDAFAELFGERAAGRRQVRFGMEGSADVRALDLQLGSQGARFRLHTPDGEAEVELPLPGQHNVLNALAAASLAWAAGATPAQIAAGLAGAQPVAGRQVVHRIGEDIRLVDDSYNANPASVAAAIDTLAGGGGEGWLVLGDMGELGPAAEMLHAEVGDRARRAGLSHVYTVGTLSRAASRAFGDGGEHFASHEALIDALRRRLAPGVRCVVKGSRSAGMERVVKALLDDAGTQGEESGHVA</sequence>
<dbReference type="Pfam" id="PF08245">
    <property type="entry name" value="Mur_ligase_M"/>
    <property type="match status" value="1"/>
</dbReference>
<organism evidence="15 16">
    <name type="scientific">Alkalisalibacterium limincola</name>
    <dbReference type="NCBI Taxonomy" id="2699169"/>
    <lineage>
        <taxon>Bacteria</taxon>
        <taxon>Pseudomonadati</taxon>
        <taxon>Pseudomonadota</taxon>
        <taxon>Gammaproteobacteria</taxon>
        <taxon>Lysobacterales</taxon>
        <taxon>Lysobacteraceae</taxon>
        <taxon>Alkalisalibacterium</taxon>
    </lineage>
</organism>
<dbReference type="Gene3D" id="3.40.1190.10">
    <property type="entry name" value="Mur-like, catalytic domain"/>
    <property type="match status" value="1"/>
</dbReference>
<dbReference type="InterPro" id="IPR036615">
    <property type="entry name" value="Mur_ligase_C_dom_sf"/>
</dbReference>
<dbReference type="InterPro" id="IPR013221">
    <property type="entry name" value="Mur_ligase_cen"/>
</dbReference>
<dbReference type="GO" id="GO:0009252">
    <property type="term" value="P:peptidoglycan biosynthetic process"/>
    <property type="evidence" value="ECO:0007669"/>
    <property type="project" value="UniProtKB-UniRule"/>
</dbReference>